<proteinExistence type="predicted"/>
<feature type="region of interest" description="Disordered" evidence="1">
    <location>
        <begin position="652"/>
        <end position="693"/>
    </location>
</feature>
<sequence>MDMRISDPDRPKKTHFDFTLMQISPLIRSPIIKNLQDKKNPLSFLTQGIDPSPQPIFPQHILTDILTKLKSLQPKIHSDTENQQIAVMSVDPTVVMFGHGSALSLDSTDQENSIQTVPMFPKTEDKPSSNESTHQNALLLFLSILGVQDNFSHVMKAVAIVSGSPTAWSLPKYSDLASMFGKFYHSVASDPNGLPQTNIVHEFISVICHIAAAIKVEPPPRAGQDLMTKLMNFTLTDEYRSSLVNSAIVIQKLLEEMGANVKRRIAKIPVQKVTKPVSEKAEHSEWKKDAQKFQSKLDPHCATMQHSIAVEECHQQVVKEANVEEERKDEVEVVYLSILQYHNPDDSTHDFPTTEIPLINPDRFITTPQKGPTVVEMASSLLPHPKTLEMEASLEGDSIYELMSTAEDVSDLLARIEGLLNTIQSTKTTQVTVPIPLRTNMLTSTRESSFDMFMLAGYHMLVCVFLIGDDLIPEALSAATNAAKNIHQCVLEDGLLCFMNRGLGIRPMMIIYQLLLTLFVPCPIKDADCGEVSSNIGDTESSTRIWRYVEDNRNMFSGRHKMDPIIALFVHQQSNQQVRPQTQTLNTASSKPSKISSKLLLTLPRQIIAGCIASLILLTNTINMLDVISPSLGFDLKSSILLFQCMTNMLKSSSPQEEETMEKDDKTEAQERREEVQDKIRSNEPDSDGFSEGVVSFEHSPVFVEARAEYEAQLAVVVDVLKEYPTILQRLFEVQKNLEQFTPSKVDGRALISERLVQFSIPNEQVLSETDLIVAELTPIDPDLFNKTSIRTYLTEFEENFLKRKRMKPTASLSRSHQKKESKMKVPTASLVSTLGSLPNQSGIQIGSLPPFVFPPRATLPFMSSAPIPPLIPPNTFTFTPPVLPRLNPVPATPLHAVPDEPEPATPPMSHSSSSLTDSPFFFSTSPNSSELSSPFGFFSSPQFQSSYLDSPSFTGQDTYASASGAFPFSFITQYDPRSTLPFQSEAVLADFNQVGSTQSVASPEFQLQSRPIGRIEKDGDLWE</sequence>
<evidence type="ECO:0000313" key="2">
    <source>
        <dbReference type="EMBL" id="KAK2958227.1"/>
    </source>
</evidence>
<protein>
    <submittedName>
        <fullName evidence="2">Uncharacterized protein</fullName>
    </submittedName>
</protein>
<feature type="region of interest" description="Disordered" evidence="1">
    <location>
        <begin position="808"/>
        <end position="827"/>
    </location>
</feature>
<accession>A0ABQ9Y3B5</accession>
<feature type="compositionally biased region" description="Basic and acidic residues" evidence="1">
    <location>
        <begin position="663"/>
        <end position="684"/>
    </location>
</feature>
<gene>
    <name evidence="2" type="ORF">BLNAU_6714</name>
</gene>
<organism evidence="2 3">
    <name type="scientific">Blattamonas nauphoetae</name>
    <dbReference type="NCBI Taxonomy" id="2049346"/>
    <lineage>
        <taxon>Eukaryota</taxon>
        <taxon>Metamonada</taxon>
        <taxon>Preaxostyla</taxon>
        <taxon>Oxymonadida</taxon>
        <taxon>Blattamonas</taxon>
    </lineage>
</organism>
<keyword evidence="3" id="KW-1185">Reference proteome</keyword>
<dbReference type="Proteomes" id="UP001281761">
    <property type="component" value="Unassembled WGS sequence"/>
</dbReference>
<evidence type="ECO:0000313" key="3">
    <source>
        <dbReference type="Proteomes" id="UP001281761"/>
    </source>
</evidence>
<name>A0ABQ9Y3B5_9EUKA</name>
<feature type="compositionally biased region" description="Low complexity" evidence="1">
    <location>
        <begin position="908"/>
        <end position="917"/>
    </location>
</feature>
<comment type="caution">
    <text evidence="2">The sequence shown here is derived from an EMBL/GenBank/DDBJ whole genome shotgun (WGS) entry which is preliminary data.</text>
</comment>
<reference evidence="2 3" key="1">
    <citation type="journal article" date="2022" name="bioRxiv">
        <title>Genomics of Preaxostyla Flagellates Illuminates Evolutionary Transitions and the Path Towards Mitochondrial Loss.</title>
        <authorList>
            <person name="Novak L.V.F."/>
            <person name="Treitli S.C."/>
            <person name="Pyrih J."/>
            <person name="Halakuc P."/>
            <person name="Pipaliya S.V."/>
            <person name="Vacek V."/>
            <person name="Brzon O."/>
            <person name="Soukal P."/>
            <person name="Eme L."/>
            <person name="Dacks J.B."/>
            <person name="Karnkowska A."/>
            <person name="Elias M."/>
            <person name="Hampl V."/>
        </authorList>
    </citation>
    <scope>NUCLEOTIDE SEQUENCE [LARGE SCALE GENOMIC DNA]</scope>
    <source>
        <strain evidence="2">NAU3</strain>
        <tissue evidence="2">Gut</tissue>
    </source>
</reference>
<feature type="region of interest" description="Disordered" evidence="1">
    <location>
        <begin position="892"/>
        <end position="917"/>
    </location>
</feature>
<evidence type="ECO:0000256" key="1">
    <source>
        <dbReference type="SAM" id="MobiDB-lite"/>
    </source>
</evidence>
<dbReference type="EMBL" id="JARBJD010000039">
    <property type="protein sequence ID" value="KAK2958227.1"/>
    <property type="molecule type" value="Genomic_DNA"/>
</dbReference>